<dbReference type="EMBL" id="MHIB01000015">
    <property type="protein sequence ID" value="OGY44509.1"/>
    <property type="molecule type" value="Genomic_DNA"/>
</dbReference>
<dbReference type="InterPro" id="IPR043993">
    <property type="entry name" value="T4SS_pilin"/>
</dbReference>
<organism evidence="2 3">
    <name type="scientific">Candidatus Buchananbacteria bacterium RIFCSPHIGHO2_01_FULL_39_14</name>
    <dbReference type="NCBI Taxonomy" id="1797532"/>
    <lineage>
        <taxon>Bacteria</taxon>
        <taxon>Candidatus Buchananiibacteriota</taxon>
    </lineage>
</organism>
<proteinExistence type="predicted"/>
<comment type="caution">
    <text evidence="2">The sequence shown here is derived from an EMBL/GenBank/DDBJ whole genome shotgun (WGS) entry which is preliminary data.</text>
</comment>
<evidence type="ECO:0000313" key="2">
    <source>
        <dbReference type="EMBL" id="OGY44509.1"/>
    </source>
</evidence>
<accession>A0A1G1XWQ9</accession>
<evidence type="ECO:0000313" key="3">
    <source>
        <dbReference type="Proteomes" id="UP000178930"/>
    </source>
</evidence>
<keyword evidence="1" id="KW-0812">Transmembrane</keyword>
<sequence length="139" mass="14799">MKVNKSTLIVSVALVSLFGLSLIFSQISWASTATEIINGFSKTGGAAGYDINPTSGAPKKEFVAAWSNYINGFATIFGAFFMVLVIYGGWLWMSAQGKEEQVEQAKKIIIGAVIGLAVVIGGRLIAELVITYLGQTVVF</sequence>
<reference evidence="2 3" key="1">
    <citation type="journal article" date="2016" name="Nat. Commun.">
        <title>Thousands of microbial genomes shed light on interconnected biogeochemical processes in an aquifer system.</title>
        <authorList>
            <person name="Anantharaman K."/>
            <person name="Brown C.T."/>
            <person name="Hug L.A."/>
            <person name="Sharon I."/>
            <person name="Castelle C.J."/>
            <person name="Probst A.J."/>
            <person name="Thomas B.C."/>
            <person name="Singh A."/>
            <person name="Wilkins M.J."/>
            <person name="Karaoz U."/>
            <person name="Brodie E.L."/>
            <person name="Williams K.H."/>
            <person name="Hubbard S.S."/>
            <person name="Banfield J.F."/>
        </authorList>
    </citation>
    <scope>NUCLEOTIDE SEQUENCE [LARGE SCALE GENOMIC DNA]</scope>
</reference>
<name>A0A1G1XWQ9_9BACT</name>
<gene>
    <name evidence="2" type="ORF">A2729_01610</name>
</gene>
<dbReference type="AlphaFoldDB" id="A0A1G1XWQ9"/>
<feature type="transmembrane region" description="Helical" evidence="1">
    <location>
        <begin position="69"/>
        <end position="87"/>
    </location>
</feature>
<evidence type="ECO:0000256" key="1">
    <source>
        <dbReference type="SAM" id="Phobius"/>
    </source>
</evidence>
<dbReference type="STRING" id="1797532.A2729_01610"/>
<dbReference type="Proteomes" id="UP000178930">
    <property type="component" value="Unassembled WGS sequence"/>
</dbReference>
<keyword evidence="1" id="KW-0472">Membrane</keyword>
<dbReference type="Pfam" id="PF18895">
    <property type="entry name" value="T4SS_pilin"/>
    <property type="match status" value="1"/>
</dbReference>
<protein>
    <submittedName>
        <fullName evidence="2">Uncharacterized protein</fullName>
    </submittedName>
</protein>
<keyword evidence="1" id="KW-1133">Transmembrane helix</keyword>
<feature type="transmembrane region" description="Helical" evidence="1">
    <location>
        <begin position="108"/>
        <end position="133"/>
    </location>
</feature>